<dbReference type="InterPro" id="IPR015510">
    <property type="entry name" value="PGRP"/>
</dbReference>
<dbReference type="GO" id="GO:0008745">
    <property type="term" value="F:N-acetylmuramoyl-L-alanine amidase activity"/>
    <property type="evidence" value="ECO:0007669"/>
    <property type="project" value="InterPro"/>
</dbReference>
<dbReference type="EMBL" id="CP050855">
    <property type="protein sequence ID" value="QLH62011.1"/>
    <property type="molecule type" value="Genomic_DNA"/>
</dbReference>
<gene>
    <name evidence="4" type="ORF">SYMBAF_02340</name>
</gene>
<accession>A0A068YZK3</accession>
<dbReference type="PANTHER" id="PTHR11022:SF41">
    <property type="entry name" value="PEPTIDOGLYCAN-RECOGNITION PROTEIN LC-RELATED"/>
    <property type="match status" value="1"/>
</dbReference>
<dbReference type="GO" id="GO:0009253">
    <property type="term" value="P:peptidoglycan catabolic process"/>
    <property type="evidence" value="ECO:0007669"/>
    <property type="project" value="InterPro"/>
</dbReference>
<dbReference type="PANTHER" id="PTHR11022">
    <property type="entry name" value="PEPTIDOGLYCAN RECOGNITION PROTEIN"/>
    <property type="match status" value="1"/>
</dbReference>
<organism evidence="4 5">
    <name type="scientific">Serratia symbiotica</name>
    <dbReference type="NCBI Taxonomy" id="138074"/>
    <lineage>
        <taxon>Bacteria</taxon>
        <taxon>Pseudomonadati</taxon>
        <taxon>Pseudomonadota</taxon>
        <taxon>Gammaproteobacteria</taxon>
        <taxon>Enterobacterales</taxon>
        <taxon>Yersiniaceae</taxon>
        <taxon>Serratia</taxon>
    </lineage>
</organism>
<dbReference type="AlphaFoldDB" id="A0A068YZK3"/>
<dbReference type="SMART" id="SM00644">
    <property type="entry name" value="Ami_2"/>
    <property type="match status" value="1"/>
</dbReference>
<dbReference type="InterPro" id="IPR036505">
    <property type="entry name" value="Amidase/PGRP_sf"/>
</dbReference>
<sequence length="157" mass="16940">MSRLINLLIVHCAATANGKALGNAKENAAQVIDRWHKERGFHRASPGNSNGLTSIGYHCVIDTDGTLLTGRDESEVGAHVAGHNATSIGVCMVGTDSFTPAQWATLKSTILRLRDKYRNAEICGHNQFSNKICPGFHVPDWVDGEFAPLPGHIVDPL</sequence>
<comment type="similarity">
    <text evidence="1">Belongs to the N-acetylmuramoyl-L-alanine amidase 2 family.</text>
</comment>
<dbReference type="RefSeq" id="WP_040264710.1">
    <property type="nucleotide sequence ID" value="NZ_CP050855.1"/>
</dbReference>
<dbReference type="CDD" id="cd06583">
    <property type="entry name" value="PGRP"/>
    <property type="match status" value="1"/>
</dbReference>
<protein>
    <submittedName>
        <fullName evidence="4">N-acetylmuramoyl-L-alanine amidase</fullName>
    </submittedName>
</protein>
<dbReference type="InterPro" id="IPR006619">
    <property type="entry name" value="PGRP_domain_met/bac"/>
</dbReference>
<evidence type="ECO:0000313" key="4">
    <source>
        <dbReference type="EMBL" id="QLH62011.1"/>
    </source>
</evidence>
<evidence type="ECO:0000259" key="2">
    <source>
        <dbReference type="SMART" id="SM00644"/>
    </source>
</evidence>
<dbReference type="Gene3D" id="3.40.80.10">
    <property type="entry name" value="Peptidoglycan recognition protein-like"/>
    <property type="match status" value="1"/>
</dbReference>
<feature type="domain" description="N-acetylmuramoyl-L-alanine amidase" evidence="2">
    <location>
        <begin position="1"/>
        <end position="135"/>
    </location>
</feature>
<dbReference type="SMART" id="SM00701">
    <property type="entry name" value="PGRP"/>
    <property type="match status" value="1"/>
</dbReference>
<dbReference type="SUPFAM" id="SSF55846">
    <property type="entry name" value="N-acetylmuramoyl-L-alanine amidase-like"/>
    <property type="match status" value="1"/>
</dbReference>
<dbReference type="STRING" id="138074.SYMBAF_180106"/>
<dbReference type="GO" id="GO:0008270">
    <property type="term" value="F:zinc ion binding"/>
    <property type="evidence" value="ECO:0007669"/>
    <property type="project" value="InterPro"/>
</dbReference>
<dbReference type="GeneID" id="93735364"/>
<proteinExistence type="inferred from homology"/>
<dbReference type="Proteomes" id="UP000042738">
    <property type="component" value="Chromosome"/>
</dbReference>
<evidence type="ECO:0000256" key="1">
    <source>
        <dbReference type="ARBA" id="ARBA00007553"/>
    </source>
</evidence>
<dbReference type="InterPro" id="IPR002502">
    <property type="entry name" value="Amidase_domain"/>
</dbReference>
<dbReference type="Pfam" id="PF01510">
    <property type="entry name" value="Amidase_2"/>
    <property type="match status" value="1"/>
</dbReference>
<evidence type="ECO:0000313" key="5">
    <source>
        <dbReference type="Proteomes" id="UP000042738"/>
    </source>
</evidence>
<evidence type="ECO:0000259" key="3">
    <source>
        <dbReference type="SMART" id="SM00701"/>
    </source>
</evidence>
<name>A0A068YZK3_9GAMM</name>
<reference evidence="4 5" key="1">
    <citation type="journal article" date="2014" name="Genome Announc.">
        <title>Whole-Genome Sequence of Serratia symbiotica Strain CWBI-2.3T, a Free-Living Symbiont of the Black Bean Aphid Aphis fabae.</title>
        <authorList>
            <person name="Foray V."/>
            <person name="Grigorescu A.S."/>
            <person name="Sabri A."/>
            <person name="Haubruge E."/>
            <person name="Lognay G."/>
            <person name="Francis F."/>
            <person name="Fauconnier M.L."/>
            <person name="Hance T."/>
            <person name="Thonart P."/>
        </authorList>
    </citation>
    <scope>NUCLEOTIDE SEQUENCE [LARGE SCALE GENOMIC DNA]</scope>
    <source>
        <strain evidence="4">CWBI-2.3</strain>
    </source>
</reference>
<feature type="domain" description="Peptidoglycan recognition protein family" evidence="3">
    <location>
        <begin position="1"/>
        <end position="129"/>
    </location>
</feature>